<dbReference type="AlphaFoldDB" id="G1XHW0"/>
<name>G1XHW0_ARTOA</name>
<dbReference type="GeneID" id="22895049"/>
<comment type="caution">
    <text evidence="1">The sequence shown here is derived from an EMBL/GenBank/DDBJ whole genome shotgun (WGS) entry which is preliminary data.</text>
</comment>
<evidence type="ECO:0000313" key="2">
    <source>
        <dbReference type="Proteomes" id="UP000008784"/>
    </source>
</evidence>
<keyword evidence="2" id="KW-1185">Reference proteome</keyword>
<accession>G1XHW0</accession>
<dbReference type="InParanoid" id="G1XHW0"/>
<evidence type="ECO:0000313" key="1">
    <source>
        <dbReference type="EMBL" id="EGX47268.1"/>
    </source>
</evidence>
<dbReference type="HOGENOM" id="CLU_1767628_0_0_1"/>
<evidence type="ECO:0008006" key="3">
    <source>
        <dbReference type="Google" id="ProtNLM"/>
    </source>
</evidence>
<dbReference type="EMBL" id="ADOT01000163">
    <property type="protein sequence ID" value="EGX47268.1"/>
    <property type="molecule type" value="Genomic_DNA"/>
</dbReference>
<protein>
    <recommendedName>
        <fullName evidence="3">Fungal N-terminal domain-containing protein</fullName>
    </recommendedName>
</protein>
<sequence length="147" mass="16554">MVEPLALSSFLATLISLSARLAFDIASLRSKYRSVPRELSYLEAECQILASLLANLKSTEPFAYEARNLRPVLCHLNQILIDTSALFGVFDRTPTFLMRIKWIMQKDELVYHRESLSSCLALFNATLISKMPSVFSFVVLHATLADP</sequence>
<dbReference type="RefSeq" id="XP_011124072.1">
    <property type="nucleotide sequence ID" value="XM_011125770.1"/>
</dbReference>
<dbReference type="Proteomes" id="UP000008784">
    <property type="component" value="Unassembled WGS sequence"/>
</dbReference>
<proteinExistence type="predicted"/>
<gene>
    <name evidence="1" type="ORF">AOL_s00091g12</name>
</gene>
<reference evidence="1 2" key="1">
    <citation type="journal article" date="2011" name="PLoS Pathog.">
        <title>Genomic and proteomic analyses of the fungus Arthrobotrys oligospora provide insights into nematode-trap formation.</title>
        <authorList>
            <person name="Yang J."/>
            <person name="Wang L."/>
            <person name="Ji X."/>
            <person name="Feng Y."/>
            <person name="Li X."/>
            <person name="Zou C."/>
            <person name="Xu J."/>
            <person name="Ren Y."/>
            <person name="Mi Q."/>
            <person name="Wu J."/>
            <person name="Liu S."/>
            <person name="Liu Y."/>
            <person name="Huang X."/>
            <person name="Wang H."/>
            <person name="Niu X."/>
            <person name="Li J."/>
            <person name="Liang L."/>
            <person name="Luo Y."/>
            <person name="Ji K."/>
            <person name="Zhou W."/>
            <person name="Yu Z."/>
            <person name="Li G."/>
            <person name="Liu Y."/>
            <person name="Li L."/>
            <person name="Qiao M."/>
            <person name="Feng L."/>
            <person name="Zhang K.-Q."/>
        </authorList>
    </citation>
    <scope>NUCLEOTIDE SEQUENCE [LARGE SCALE GENOMIC DNA]</scope>
    <source>
        <strain evidence="2">ATCC 24927 / CBS 115.81 / DSM 1491</strain>
    </source>
</reference>
<organism evidence="1 2">
    <name type="scientific">Arthrobotrys oligospora (strain ATCC 24927 / CBS 115.81 / DSM 1491)</name>
    <name type="common">Nematode-trapping fungus</name>
    <name type="synonym">Didymozoophaga oligospora</name>
    <dbReference type="NCBI Taxonomy" id="756982"/>
    <lineage>
        <taxon>Eukaryota</taxon>
        <taxon>Fungi</taxon>
        <taxon>Dikarya</taxon>
        <taxon>Ascomycota</taxon>
        <taxon>Pezizomycotina</taxon>
        <taxon>Orbiliomycetes</taxon>
        <taxon>Orbiliales</taxon>
        <taxon>Orbiliaceae</taxon>
        <taxon>Orbilia</taxon>
        <taxon>Orbilia oligospora</taxon>
    </lineage>
</organism>